<keyword evidence="5" id="KW-1185">Reference proteome</keyword>
<dbReference type="InterPro" id="IPR052515">
    <property type="entry name" value="Gfo/Idh/MocA_Oxidoreductase"/>
</dbReference>
<dbReference type="SUPFAM" id="SSF51735">
    <property type="entry name" value="NAD(P)-binding Rossmann-fold domains"/>
    <property type="match status" value="1"/>
</dbReference>
<proteinExistence type="inferred from homology"/>
<dbReference type="Pfam" id="PF01408">
    <property type="entry name" value="GFO_IDH_MocA"/>
    <property type="match status" value="1"/>
</dbReference>
<comment type="similarity">
    <text evidence="1">Belongs to the Gfo/Idh/MocA family.</text>
</comment>
<dbReference type="SUPFAM" id="SSF55347">
    <property type="entry name" value="Glyceraldehyde-3-phosphate dehydrogenase-like, C-terminal domain"/>
    <property type="match status" value="1"/>
</dbReference>
<dbReference type="RefSeq" id="WP_066143085.1">
    <property type="nucleotide sequence ID" value="NZ_CBCSGM010000002.1"/>
</dbReference>
<keyword evidence="4" id="KW-0560">Oxidoreductase</keyword>
<organism evidence="4 5">
    <name type="scientific">Lederbergia lenta</name>
    <name type="common">Bacillus lentus</name>
    <dbReference type="NCBI Taxonomy" id="1467"/>
    <lineage>
        <taxon>Bacteria</taxon>
        <taxon>Bacillati</taxon>
        <taxon>Bacillota</taxon>
        <taxon>Bacilli</taxon>
        <taxon>Bacillales</taxon>
        <taxon>Bacillaceae</taxon>
        <taxon>Lederbergia</taxon>
    </lineage>
</organism>
<dbReference type="STRING" id="1348624.GCA_001591545_02772"/>
<dbReference type="InterPro" id="IPR036291">
    <property type="entry name" value="NAD(P)-bd_dom_sf"/>
</dbReference>
<dbReference type="Proteomes" id="UP000249134">
    <property type="component" value="Chromosome 1"/>
</dbReference>
<dbReference type="GO" id="GO:0016491">
    <property type="term" value="F:oxidoreductase activity"/>
    <property type="evidence" value="ECO:0007669"/>
    <property type="project" value="UniProtKB-KW"/>
</dbReference>
<sequence length="369" mass="40939">MSNIKKVRIGIIGCGGIAQQKHLPSLSKLADKVELTAFCDTLIERAEQAAQQYGNDNSAVYTDYKKLLEDTSIDVVHVCTPNVSHSTITIDALETGKHVMCEKPMAINSEEAKKMLNAAKRTGKKLSIGYQNRFRRDSILLNQACQEGDLGEVYFAKAHAIRRRGVPTWGVFMDKKKQGGGPLIDIGTHALDLALWMLNNYKPKLVVGSAYQKLIDKPEGNMFGPWNPEEYKVEDSAFGYIKMEDGATITLEASWALNMLHEKEAQVTLCGTEAGAEMFGDPDKNEGYVTFNTTKYGQRIESETTRSSGIAYFEGQEDDDMGYLEAKQWIDAIINDGEPLVKPEEAYVVTQILEAIYESAETGKAIELN</sequence>
<evidence type="ECO:0000256" key="1">
    <source>
        <dbReference type="ARBA" id="ARBA00010928"/>
    </source>
</evidence>
<evidence type="ECO:0000313" key="5">
    <source>
        <dbReference type="Proteomes" id="UP000249134"/>
    </source>
</evidence>
<name>A0A2X4VJU9_LEDLE</name>
<reference evidence="4 5" key="1">
    <citation type="submission" date="2018-06" db="EMBL/GenBank/DDBJ databases">
        <authorList>
            <consortium name="Pathogen Informatics"/>
            <person name="Doyle S."/>
        </authorList>
    </citation>
    <scope>NUCLEOTIDE SEQUENCE [LARGE SCALE GENOMIC DNA]</scope>
    <source>
        <strain evidence="4 5">NCTC4824</strain>
    </source>
</reference>
<dbReference type="GO" id="GO:0000166">
    <property type="term" value="F:nucleotide binding"/>
    <property type="evidence" value="ECO:0007669"/>
    <property type="project" value="InterPro"/>
</dbReference>
<dbReference type="Gene3D" id="3.30.360.10">
    <property type="entry name" value="Dihydrodipicolinate Reductase, domain 2"/>
    <property type="match status" value="1"/>
</dbReference>
<dbReference type="Pfam" id="PF02894">
    <property type="entry name" value="GFO_IDH_MocA_C"/>
    <property type="match status" value="1"/>
</dbReference>
<dbReference type="EMBL" id="LS483476">
    <property type="protein sequence ID" value="SQI52456.1"/>
    <property type="molecule type" value="Genomic_DNA"/>
</dbReference>
<gene>
    <name evidence="4" type="primary">ycjS_2</name>
    <name evidence="4" type="ORF">NCTC4824_00430</name>
</gene>
<feature type="domain" description="Gfo/Idh/MocA-like oxidoreductase N-terminal" evidence="2">
    <location>
        <begin position="7"/>
        <end position="130"/>
    </location>
</feature>
<dbReference type="AlphaFoldDB" id="A0A2X4VJU9"/>
<feature type="domain" description="Gfo/Idh/MocA-like oxidoreductase C-terminal" evidence="3">
    <location>
        <begin position="146"/>
        <end position="368"/>
    </location>
</feature>
<evidence type="ECO:0000259" key="3">
    <source>
        <dbReference type="Pfam" id="PF02894"/>
    </source>
</evidence>
<dbReference type="PANTHER" id="PTHR43249:SF1">
    <property type="entry name" value="D-GLUCOSIDE 3-DEHYDROGENASE"/>
    <property type="match status" value="1"/>
</dbReference>
<dbReference type="PANTHER" id="PTHR43249">
    <property type="entry name" value="UDP-N-ACETYL-2-AMINO-2-DEOXY-D-GLUCURONATE OXIDASE"/>
    <property type="match status" value="1"/>
</dbReference>
<dbReference type="Gene3D" id="3.40.50.720">
    <property type="entry name" value="NAD(P)-binding Rossmann-like Domain"/>
    <property type="match status" value="1"/>
</dbReference>
<dbReference type="KEGG" id="blen:NCTC4824_00430"/>
<protein>
    <submittedName>
        <fullName evidence="4">Oxidoreductase domain-containing protein</fullName>
        <ecNumber evidence="4">1.-.-.-</ecNumber>
    </submittedName>
</protein>
<dbReference type="EC" id="1.-.-.-" evidence="4"/>
<evidence type="ECO:0000259" key="2">
    <source>
        <dbReference type="Pfam" id="PF01408"/>
    </source>
</evidence>
<dbReference type="InterPro" id="IPR000683">
    <property type="entry name" value="Gfo/Idh/MocA-like_OxRdtase_N"/>
</dbReference>
<dbReference type="InterPro" id="IPR004104">
    <property type="entry name" value="Gfo/Idh/MocA-like_OxRdtase_C"/>
</dbReference>
<evidence type="ECO:0000313" key="4">
    <source>
        <dbReference type="EMBL" id="SQI52456.1"/>
    </source>
</evidence>
<accession>A0A2X4VJU9</accession>